<protein>
    <recommendedName>
        <fullName evidence="1">MAM domain-containing protein</fullName>
    </recommendedName>
</protein>
<dbReference type="InterPro" id="IPR000998">
    <property type="entry name" value="MAM_dom"/>
</dbReference>
<dbReference type="PANTHER" id="PTHR23282">
    <property type="entry name" value="APICAL ENDOSOMAL GLYCOPROTEIN PRECURSOR"/>
    <property type="match status" value="1"/>
</dbReference>
<gene>
    <name evidence="2" type="ORF">KUTeg_023881</name>
</gene>
<accession>A0ABQ9E5W4</accession>
<dbReference type="SMART" id="SM00137">
    <property type="entry name" value="MAM"/>
    <property type="match status" value="3"/>
</dbReference>
<dbReference type="Pfam" id="PF00629">
    <property type="entry name" value="MAM"/>
    <property type="match status" value="4"/>
</dbReference>
<dbReference type="Proteomes" id="UP001217089">
    <property type="component" value="Unassembled WGS sequence"/>
</dbReference>
<keyword evidence="3" id="KW-1185">Reference proteome</keyword>
<dbReference type="EMBL" id="JARBDR010000921">
    <property type="protein sequence ID" value="KAJ8299821.1"/>
    <property type="molecule type" value="Genomic_DNA"/>
</dbReference>
<dbReference type="PROSITE" id="PS50060">
    <property type="entry name" value="MAM_2"/>
    <property type="match status" value="3"/>
</dbReference>
<sequence>MQPNDTAHLISPAYSSQSNGPLCMQFYYHMYGIHVGSLNVYMTQGGASFNKGFCDFEKGLCSYTNVHGSDDFDWIRSKGSTSSTFTGPSLDHTLGNSQGHYIFIESSAPRVKGDVARLASEIFPPKPTASCLSFFYHMYGADIGSLRIYISTNATGNSLSTEAMLWRLDGQASAGNQWQQGQMNIDTIYTKIPYQSTTDKFNWTVSAPGSSSVSYGPVGDHSGSATCTFENSFCGWTQDTTDDFDWLRHANGTGSAGTGPGTDQTSSGDGFHGYYIYIEASAPRQPNQKARLLSPSYPSTNGECLQFYYHMYGSTMGTLNVYTKTNLGLGSPIWSRSGNQGNKWIFGQVTLSTPSTFQAGFTFYFVKVVFEGIRGSGYQSDIAVDTISVVPGPCPGPGTCNFEQGLCGFSNLLADEFDWSRGKGSTTSRYTGPSSDHTTDSGSGYYMFIESSAPQKQGDRAWLSSEQLSPTTGACLTFWYNMNGAGENHCNQQFSFVLLV</sequence>
<comment type="caution">
    <text evidence="2">The sequence shown here is derived from an EMBL/GenBank/DDBJ whole genome shotgun (WGS) entry which is preliminary data.</text>
</comment>
<name>A0ABQ9E5W4_TEGGR</name>
<dbReference type="PROSITE" id="PS00740">
    <property type="entry name" value="MAM_1"/>
    <property type="match status" value="2"/>
</dbReference>
<organism evidence="2 3">
    <name type="scientific">Tegillarca granosa</name>
    <name type="common">Malaysian cockle</name>
    <name type="synonym">Anadara granosa</name>
    <dbReference type="NCBI Taxonomy" id="220873"/>
    <lineage>
        <taxon>Eukaryota</taxon>
        <taxon>Metazoa</taxon>
        <taxon>Spiralia</taxon>
        <taxon>Lophotrochozoa</taxon>
        <taxon>Mollusca</taxon>
        <taxon>Bivalvia</taxon>
        <taxon>Autobranchia</taxon>
        <taxon>Pteriomorphia</taxon>
        <taxon>Arcoida</taxon>
        <taxon>Arcoidea</taxon>
        <taxon>Arcidae</taxon>
        <taxon>Tegillarca</taxon>
    </lineage>
</organism>
<dbReference type="Gene3D" id="2.60.120.200">
    <property type="match status" value="4"/>
</dbReference>
<dbReference type="SUPFAM" id="SSF49899">
    <property type="entry name" value="Concanavalin A-like lectins/glucanases"/>
    <property type="match status" value="4"/>
</dbReference>
<evidence type="ECO:0000259" key="1">
    <source>
        <dbReference type="PROSITE" id="PS50060"/>
    </source>
</evidence>
<dbReference type="PANTHER" id="PTHR23282:SF148">
    <property type="entry name" value="MAM DOMAIN-CONTAINING PROTEIN"/>
    <property type="match status" value="1"/>
</dbReference>
<proteinExistence type="predicted"/>
<dbReference type="InterPro" id="IPR013320">
    <property type="entry name" value="ConA-like_dom_sf"/>
</dbReference>
<feature type="domain" description="MAM" evidence="1">
    <location>
        <begin position="225"/>
        <end position="396"/>
    </location>
</feature>
<dbReference type="CDD" id="cd06263">
    <property type="entry name" value="MAM"/>
    <property type="match status" value="3"/>
</dbReference>
<feature type="domain" description="MAM" evidence="1">
    <location>
        <begin position="52"/>
        <end position="229"/>
    </location>
</feature>
<dbReference type="InterPro" id="IPR051560">
    <property type="entry name" value="MAM_domain-containing"/>
</dbReference>
<feature type="domain" description="MAM" evidence="1">
    <location>
        <begin position="398"/>
        <end position="487"/>
    </location>
</feature>
<evidence type="ECO:0000313" key="2">
    <source>
        <dbReference type="EMBL" id="KAJ8299821.1"/>
    </source>
</evidence>
<reference evidence="2 3" key="1">
    <citation type="submission" date="2022-12" db="EMBL/GenBank/DDBJ databases">
        <title>Chromosome-level genome of Tegillarca granosa.</title>
        <authorList>
            <person name="Kim J."/>
        </authorList>
    </citation>
    <scope>NUCLEOTIDE SEQUENCE [LARGE SCALE GENOMIC DNA]</scope>
    <source>
        <strain evidence="2">Teg-2019</strain>
        <tissue evidence="2">Adductor muscle</tissue>
    </source>
</reference>
<evidence type="ECO:0000313" key="3">
    <source>
        <dbReference type="Proteomes" id="UP001217089"/>
    </source>
</evidence>